<dbReference type="AlphaFoldDB" id="A0A9W4UB15"/>
<evidence type="ECO:0000313" key="2">
    <source>
        <dbReference type="Proteomes" id="UP001152607"/>
    </source>
</evidence>
<dbReference type="EMBL" id="CAOQHR010000003">
    <property type="protein sequence ID" value="CAI6332073.1"/>
    <property type="molecule type" value="Genomic_DNA"/>
</dbReference>
<comment type="caution">
    <text evidence="1">The sequence shown here is derived from an EMBL/GenBank/DDBJ whole genome shotgun (WGS) entry which is preliminary data.</text>
</comment>
<evidence type="ECO:0000313" key="1">
    <source>
        <dbReference type="EMBL" id="CAI6332073.1"/>
    </source>
</evidence>
<dbReference type="Proteomes" id="UP001152607">
    <property type="component" value="Unassembled WGS sequence"/>
</dbReference>
<accession>A0A9W4UB15</accession>
<keyword evidence="2" id="KW-1185">Reference proteome</keyword>
<protein>
    <submittedName>
        <fullName evidence="1">Uncharacterized protein</fullName>
    </submittedName>
</protein>
<proteinExistence type="predicted"/>
<name>A0A9W4UB15_9PLEO</name>
<sequence length="139" mass="15907">MVTRKNAHYLPRKQTMEKFRADCIAKPTKKIPTDKVQYNVRWPRFFFSASRSSLQTSYQEVRSLSWVCLLLSCFGNYHVRAFCSFILETRCIQASAKKWLLAFFLLRSPAHQPFFVFGRGGGCGCNVRGVVLVVCAVKG</sequence>
<organism evidence="1 2">
    <name type="scientific">Periconia digitata</name>
    <dbReference type="NCBI Taxonomy" id="1303443"/>
    <lineage>
        <taxon>Eukaryota</taxon>
        <taxon>Fungi</taxon>
        <taxon>Dikarya</taxon>
        <taxon>Ascomycota</taxon>
        <taxon>Pezizomycotina</taxon>
        <taxon>Dothideomycetes</taxon>
        <taxon>Pleosporomycetidae</taxon>
        <taxon>Pleosporales</taxon>
        <taxon>Massarineae</taxon>
        <taxon>Periconiaceae</taxon>
        <taxon>Periconia</taxon>
    </lineage>
</organism>
<reference evidence="1" key="1">
    <citation type="submission" date="2023-01" db="EMBL/GenBank/DDBJ databases">
        <authorList>
            <person name="Van Ghelder C."/>
            <person name="Rancurel C."/>
        </authorList>
    </citation>
    <scope>NUCLEOTIDE SEQUENCE</scope>
    <source>
        <strain evidence="1">CNCM I-4278</strain>
    </source>
</reference>
<gene>
    <name evidence="1" type="ORF">PDIGIT_LOCUS5102</name>
</gene>